<keyword evidence="4" id="KW-1185">Reference proteome</keyword>
<evidence type="ECO:0000313" key="2">
    <source>
        <dbReference type="EMBL" id="CAD6992585.1"/>
    </source>
</evidence>
<dbReference type="Gene3D" id="3.40.720.10">
    <property type="entry name" value="Alkaline Phosphatase, subunit A"/>
    <property type="match status" value="1"/>
</dbReference>
<protein>
    <submittedName>
        <fullName evidence="2">(Mediterranean fruit fly) hypothetical protein</fullName>
    </submittedName>
</protein>
<reference evidence="3" key="1">
    <citation type="submission" date="2013-07" db="EMBL/GenBank/DDBJ databases">
        <authorList>
            <person name="Geib S."/>
        </authorList>
    </citation>
    <scope>NUCLEOTIDE SEQUENCE</scope>
</reference>
<evidence type="ECO:0000313" key="3">
    <source>
        <dbReference type="EMBL" id="JAC04408.1"/>
    </source>
</evidence>
<dbReference type="OrthoDB" id="413313at2759"/>
<dbReference type="PANTHER" id="PTHR10974">
    <property type="entry name" value="FI08016P-RELATED"/>
    <property type="match status" value="1"/>
</dbReference>
<dbReference type="GO" id="GO:0005615">
    <property type="term" value="C:extracellular space"/>
    <property type="evidence" value="ECO:0007669"/>
    <property type="project" value="TreeGrafter"/>
</dbReference>
<reference evidence="3" key="2">
    <citation type="journal article" date="2014" name="BMC Genomics">
        <title>A genomic perspective to assessing quality of mass-reared SIT flies used in Mediterranean fruit fly (Ceratitis capitata) eradication in California.</title>
        <authorList>
            <person name="Calla B."/>
            <person name="Hall B."/>
            <person name="Hou S."/>
            <person name="Geib S.M."/>
        </authorList>
    </citation>
    <scope>NUCLEOTIDE SEQUENCE</scope>
</reference>
<dbReference type="InterPro" id="IPR017850">
    <property type="entry name" value="Alkaline_phosphatase_core_sf"/>
</dbReference>
<dbReference type="FunFam" id="3.40.720.10:FF:000017">
    <property type="entry name" value="Predicted protein"/>
    <property type="match status" value="1"/>
</dbReference>
<dbReference type="EMBL" id="GAMC01002148">
    <property type="protein sequence ID" value="JAC04408.1"/>
    <property type="molecule type" value="mRNA"/>
</dbReference>
<keyword evidence="1" id="KW-1133">Transmembrane helix</keyword>
<gene>
    <name evidence="2" type="ORF">CCAP1982_LOCUS1434</name>
</gene>
<organism evidence="3">
    <name type="scientific">Ceratitis capitata</name>
    <name type="common">Mediterranean fruit fly</name>
    <name type="synonym">Tephritis capitata</name>
    <dbReference type="NCBI Taxonomy" id="7213"/>
    <lineage>
        <taxon>Eukaryota</taxon>
        <taxon>Metazoa</taxon>
        <taxon>Ecdysozoa</taxon>
        <taxon>Arthropoda</taxon>
        <taxon>Hexapoda</taxon>
        <taxon>Insecta</taxon>
        <taxon>Pterygota</taxon>
        <taxon>Neoptera</taxon>
        <taxon>Endopterygota</taxon>
        <taxon>Diptera</taxon>
        <taxon>Brachycera</taxon>
        <taxon>Muscomorpha</taxon>
        <taxon>Tephritoidea</taxon>
        <taxon>Tephritidae</taxon>
        <taxon>Ceratitis</taxon>
        <taxon>Ceratitis</taxon>
    </lineage>
</organism>
<keyword evidence="1" id="KW-0472">Membrane</keyword>
<name>W8BYJ6_CERCA</name>
<evidence type="ECO:0000313" key="4">
    <source>
        <dbReference type="Proteomes" id="UP000606786"/>
    </source>
</evidence>
<dbReference type="AlphaFoldDB" id="W8BYJ6"/>
<accession>W8BYJ6</accession>
<proteinExistence type="evidence at transcript level"/>
<dbReference type="Proteomes" id="UP000606786">
    <property type="component" value="Unassembled WGS sequence"/>
</dbReference>
<keyword evidence="1" id="KW-0812">Transmembrane</keyword>
<dbReference type="Pfam" id="PF02995">
    <property type="entry name" value="DUF229"/>
    <property type="match status" value="1"/>
</dbReference>
<sequence length="709" mass="81879">MSRIKYIALKKQNCHESENQNSNLLTIVKHKQFTRCLVFCMFIAAFQLLYLRLSFNEAEFYYQTTFQNIQNDVDEGVNYKITSPSTSIANASDGNQTQTKFFISTSQCKIPYVHPFEEGVIQIFNPKEYKYTNCTNDEAFITIHYQLNAQQYFLHLNMPTIERAVGSLNVSASDIRCCYRQIIRAGSGSSADTKTKLLDCIMFDQDYMVPPHIEYIITECYADHTRKILLQKDAFSFIQARLMTPSRNVTSFVKNSPNPNSTSLGVRKPSVLLIGIDAVSRINLRRTMPQTFRHLQVNQWIELQGYNKVGDNTFPNLIALLTSYNLTMAKSICEPTKVGGLNRPICNFIWNTFKQFGYKTAYAEDVVSLSTFNYLKKGFEQPPTDYYLRPLALAIEKNLKVGKDSGLPYCIGRKHYGEYIYNFALDYANAFPEEPHFGLFWTNSFSHNAFYTEATMDAKLLEYLKKLKANGILERSIVLFFSDHGMRWGPLLKLRSGFLEERLPMMFISVPSWYQRERPDFMKALEINQRRLTTPYDIYATMKHILEDTEPGAQVPYLNGSTRGLSIFREIPENRTCSDANIPEHWCTCVPYEIVPTKDATALNVTKMMINEINQYLSRKNITDKCSELNLKEIGDVKLKMLRTSDEFTYRITFVVNPKQARYQATVVYNKSLNAIDIDVEEISRLDSYAETSKCINLKEEKKYCICKK</sequence>
<dbReference type="SUPFAM" id="SSF53649">
    <property type="entry name" value="Alkaline phosphatase-like"/>
    <property type="match status" value="1"/>
</dbReference>
<reference evidence="2" key="3">
    <citation type="submission" date="2020-11" db="EMBL/GenBank/DDBJ databases">
        <authorList>
            <person name="Whitehead M."/>
        </authorList>
    </citation>
    <scope>NUCLEOTIDE SEQUENCE</scope>
    <source>
        <strain evidence="2">EGII</strain>
    </source>
</reference>
<evidence type="ECO:0000256" key="1">
    <source>
        <dbReference type="SAM" id="Phobius"/>
    </source>
</evidence>
<dbReference type="InterPro" id="IPR004245">
    <property type="entry name" value="DUF229"/>
</dbReference>
<dbReference type="CDD" id="cd16021">
    <property type="entry name" value="ALP_like"/>
    <property type="match status" value="1"/>
</dbReference>
<dbReference type="PANTHER" id="PTHR10974:SF9">
    <property type="entry name" value="DUF229 DOMAIN CONTAINING PROTEIN-RELATED"/>
    <property type="match status" value="1"/>
</dbReference>
<dbReference type="EMBL" id="CAJHJT010000001">
    <property type="protein sequence ID" value="CAD6992585.1"/>
    <property type="molecule type" value="Genomic_DNA"/>
</dbReference>
<feature type="transmembrane region" description="Helical" evidence="1">
    <location>
        <begin position="36"/>
        <end position="55"/>
    </location>
</feature>